<dbReference type="InterPro" id="IPR017039">
    <property type="entry name" value="Virul_fac_BrkB"/>
</dbReference>
<dbReference type="PANTHER" id="PTHR30213">
    <property type="entry name" value="INNER MEMBRANE PROTEIN YHJD"/>
    <property type="match status" value="1"/>
</dbReference>
<protein>
    <submittedName>
        <fullName evidence="7">YihY/virulence factor BrkB family protein</fullName>
    </submittedName>
</protein>
<keyword evidence="8" id="KW-1185">Reference proteome</keyword>
<feature type="transmembrane region" description="Helical" evidence="6">
    <location>
        <begin position="149"/>
        <end position="171"/>
    </location>
</feature>
<evidence type="ECO:0000256" key="4">
    <source>
        <dbReference type="ARBA" id="ARBA00022989"/>
    </source>
</evidence>
<accession>A0ABW3NQ79</accession>
<keyword evidence="4 6" id="KW-1133">Transmembrane helix</keyword>
<dbReference type="PIRSF" id="PIRSF035875">
    <property type="entry name" value="RNase_BN"/>
    <property type="match status" value="1"/>
</dbReference>
<dbReference type="Proteomes" id="UP001597131">
    <property type="component" value="Unassembled WGS sequence"/>
</dbReference>
<comment type="caution">
    <text evidence="7">The sequence shown here is derived from an EMBL/GenBank/DDBJ whole genome shotgun (WGS) entry which is preliminary data.</text>
</comment>
<feature type="transmembrane region" description="Helical" evidence="6">
    <location>
        <begin position="44"/>
        <end position="66"/>
    </location>
</feature>
<comment type="subcellular location">
    <subcellularLocation>
        <location evidence="1">Cell membrane</location>
        <topology evidence="1">Multi-pass membrane protein</topology>
    </subcellularLocation>
</comment>
<sequence length="309" mass="34825">MKEEPKSHFIKTPFGIPFSGWKTIILRLKDQLNRDNTSIVSAGVAFYSFLAIFPAIIALVSIYGLAVSPEQIESQLTRLSAMMPQQAFEILKGRLENLLETSGKTLGWGMIAGLLFSIWSASRGTKSMFTGVNIAYDTGDNRSFLKQNALTLVFTFGAIILVILSMALIVAFPSFIHRFGLPDNIEALFTWLRWVILGIILIFSISLLYKLAPARPNPKFRWIFFGAALSTVLWLLVSWAFSFYVKNFSTYGEIYGSISAVVVLMLWLFITSFIILLGAELNSEIEKYTGNHWSIDQREDKSKSWLDDD</sequence>
<proteinExistence type="predicted"/>
<feature type="transmembrane region" description="Helical" evidence="6">
    <location>
        <begin position="105"/>
        <end position="122"/>
    </location>
</feature>
<keyword evidence="2" id="KW-1003">Cell membrane</keyword>
<feature type="transmembrane region" description="Helical" evidence="6">
    <location>
        <begin position="254"/>
        <end position="277"/>
    </location>
</feature>
<dbReference type="PANTHER" id="PTHR30213:SF0">
    <property type="entry name" value="UPF0761 MEMBRANE PROTEIN YIHY"/>
    <property type="match status" value="1"/>
</dbReference>
<feature type="transmembrane region" description="Helical" evidence="6">
    <location>
        <begin position="191"/>
        <end position="210"/>
    </location>
</feature>
<organism evidence="7 8">
    <name type="scientific">Salegentibacter chungangensis</name>
    <dbReference type="NCBI Taxonomy" id="1335724"/>
    <lineage>
        <taxon>Bacteria</taxon>
        <taxon>Pseudomonadati</taxon>
        <taxon>Bacteroidota</taxon>
        <taxon>Flavobacteriia</taxon>
        <taxon>Flavobacteriales</taxon>
        <taxon>Flavobacteriaceae</taxon>
        <taxon>Salegentibacter</taxon>
    </lineage>
</organism>
<keyword evidence="3 6" id="KW-0812">Transmembrane</keyword>
<evidence type="ECO:0000256" key="5">
    <source>
        <dbReference type="ARBA" id="ARBA00023136"/>
    </source>
</evidence>
<dbReference type="NCBIfam" id="TIGR00765">
    <property type="entry name" value="yihY_not_rbn"/>
    <property type="match status" value="1"/>
</dbReference>
<evidence type="ECO:0000313" key="8">
    <source>
        <dbReference type="Proteomes" id="UP001597131"/>
    </source>
</evidence>
<dbReference type="EMBL" id="JBHTLI010000001">
    <property type="protein sequence ID" value="MFD1094854.1"/>
    <property type="molecule type" value="Genomic_DNA"/>
</dbReference>
<reference evidence="8" key="1">
    <citation type="journal article" date="2019" name="Int. J. Syst. Evol. Microbiol.">
        <title>The Global Catalogue of Microorganisms (GCM) 10K type strain sequencing project: providing services to taxonomists for standard genome sequencing and annotation.</title>
        <authorList>
            <consortium name="The Broad Institute Genomics Platform"/>
            <consortium name="The Broad Institute Genome Sequencing Center for Infectious Disease"/>
            <person name="Wu L."/>
            <person name="Ma J."/>
        </authorList>
    </citation>
    <scope>NUCLEOTIDE SEQUENCE [LARGE SCALE GENOMIC DNA]</scope>
    <source>
        <strain evidence="8">CCUG 64793</strain>
    </source>
</reference>
<evidence type="ECO:0000256" key="3">
    <source>
        <dbReference type="ARBA" id="ARBA00022692"/>
    </source>
</evidence>
<evidence type="ECO:0000256" key="2">
    <source>
        <dbReference type="ARBA" id="ARBA00022475"/>
    </source>
</evidence>
<evidence type="ECO:0000313" key="7">
    <source>
        <dbReference type="EMBL" id="MFD1094854.1"/>
    </source>
</evidence>
<evidence type="ECO:0000256" key="6">
    <source>
        <dbReference type="SAM" id="Phobius"/>
    </source>
</evidence>
<feature type="transmembrane region" description="Helical" evidence="6">
    <location>
        <begin position="222"/>
        <end position="242"/>
    </location>
</feature>
<gene>
    <name evidence="7" type="ORF">ACFQ3Q_03755</name>
</gene>
<name>A0ABW3NQ79_9FLAO</name>
<dbReference type="Pfam" id="PF03631">
    <property type="entry name" value="Virul_fac_BrkB"/>
    <property type="match status" value="1"/>
</dbReference>
<keyword evidence="5 6" id="KW-0472">Membrane</keyword>
<dbReference type="RefSeq" id="WP_380743062.1">
    <property type="nucleotide sequence ID" value="NZ_JBHTLI010000001.1"/>
</dbReference>
<evidence type="ECO:0000256" key="1">
    <source>
        <dbReference type="ARBA" id="ARBA00004651"/>
    </source>
</evidence>